<protein>
    <recommendedName>
        <fullName evidence="2">Non-specific lipid-transfer protein</fullName>
    </recommendedName>
</protein>
<dbReference type="Gramene" id="Kaladp0742s0007.1.v1.1">
    <property type="protein sequence ID" value="Kaladp0742s0007.1.v1.1"/>
    <property type="gene ID" value="Kaladp0742s0007.v1.1"/>
</dbReference>
<dbReference type="Proteomes" id="UP000594263">
    <property type="component" value="Unplaced"/>
</dbReference>
<organism evidence="5 6">
    <name type="scientific">Kalanchoe fedtschenkoi</name>
    <name type="common">Lavender scallops</name>
    <name type="synonym">South American air plant</name>
    <dbReference type="NCBI Taxonomy" id="63787"/>
    <lineage>
        <taxon>Eukaryota</taxon>
        <taxon>Viridiplantae</taxon>
        <taxon>Streptophyta</taxon>
        <taxon>Embryophyta</taxon>
        <taxon>Tracheophyta</taxon>
        <taxon>Spermatophyta</taxon>
        <taxon>Magnoliopsida</taxon>
        <taxon>eudicotyledons</taxon>
        <taxon>Gunneridae</taxon>
        <taxon>Pentapetalae</taxon>
        <taxon>Saxifragales</taxon>
        <taxon>Crassulaceae</taxon>
        <taxon>Kalanchoe</taxon>
    </lineage>
</organism>
<feature type="chain" id="PRO_5029779738" description="Non-specific lipid-transfer protein" evidence="3">
    <location>
        <begin position="28"/>
        <end position="120"/>
    </location>
</feature>
<dbReference type="CDD" id="cd01960">
    <property type="entry name" value="nsLTP1"/>
    <property type="match status" value="1"/>
</dbReference>
<keyword evidence="3" id="KW-0732">Signal</keyword>
<dbReference type="AlphaFoldDB" id="A0A7N0VHE9"/>
<reference evidence="5" key="1">
    <citation type="submission" date="2021-01" db="UniProtKB">
        <authorList>
            <consortium name="EnsemblPlants"/>
        </authorList>
    </citation>
    <scope>IDENTIFICATION</scope>
</reference>
<dbReference type="OMA" id="PCVEYIM"/>
<proteinExistence type="inferred from homology"/>
<evidence type="ECO:0000256" key="1">
    <source>
        <dbReference type="ARBA" id="ARBA00009748"/>
    </source>
</evidence>
<evidence type="ECO:0000256" key="3">
    <source>
        <dbReference type="SAM" id="SignalP"/>
    </source>
</evidence>
<keyword evidence="2" id="KW-0813">Transport</keyword>
<dbReference type="Gene3D" id="1.10.110.10">
    <property type="entry name" value="Plant lipid-transfer and hydrophobic proteins"/>
    <property type="match status" value="1"/>
</dbReference>
<dbReference type="PROSITE" id="PS00597">
    <property type="entry name" value="PLANT_LTP"/>
    <property type="match status" value="1"/>
</dbReference>
<sequence length="120" mass="12248">MASSKNKAVTVAMLFVLVVSGHRTTDAVSCAPVVTSLTPCIAYLLTGGALSVPCCAGISRIANVASSSTSSGRQATCECIKKALDSIPGLQPGRVPPLPNKCGVKLPFPVTLNMDCSKVV</sequence>
<evidence type="ECO:0000313" key="6">
    <source>
        <dbReference type="Proteomes" id="UP000594263"/>
    </source>
</evidence>
<evidence type="ECO:0000256" key="2">
    <source>
        <dbReference type="RuleBase" id="RU000628"/>
    </source>
</evidence>
<feature type="domain" description="Bifunctional inhibitor/plant lipid transfer protein/seed storage helical" evidence="4">
    <location>
        <begin position="30"/>
        <end position="116"/>
    </location>
</feature>
<dbReference type="InterPro" id="IPR016140">
    <property type="entry name" value="Bifunc_inhib/LTP/seed_store"/>
</dbReference>
<dbReference type="SMART" id="SM00499">
    <property type="entry name" value="AAI"/>
    <property type="match status" value="1"/>
</dbReference>
<accession>A0A7N0VHE9</accession>
<feature type="signal peptide" evidence="3">
    <location>
        <begin position="1"/>
        <end position="27"/>
    </location>
</feature>
<comment type="function">
    <text evidence="2">Plant non-specific lipid-transfer proteins transfer phospholipids as well as galactolipids across membranes. May play a role in wax or cutin deposition in the cell walls of expanding epidermal cells and certain secretory tissues.</text>
</comment>
<keyword evidence="6" id="KW-1185">Reference proteome</keyword>
<name>A0A7N0VHE9_KALFE</name>
<keyword evidence="2" id="KW-0446">Lipid-binding</keyword>
<dbReference type="Pfam" id="PF00234">
    <property type="entry name" value="Tryp_alpha_amyl"/>
    <property type="match status" value="1"/>
</dbReference>
<dbReference type="GO" id="GO:0008289">
    <property type="term" value="F:lipid binding"/>
    <property type="evidence" value="ECO:0007669"/>
    <property type="project" value="UniProtKB-KW"/>
</dbReference>
<dbReference type="InterPro" id="IPR000528">
    <property type="entry name" value="Plant_nsLTP"/>
</dbReference>
<dbReference type="SUPFAM" id="SSF47699">
    <property type="entry name" value="Bifunctional inhibitor/lipid-transfer protein/seed storage 2S albumin"/>
    <property type="match status" value="1"/>
</dbReference>
<comment type="similarity">
    <text evidence="1 2">Belongs to the plant LTP family.</text>
</comment>
<dbReference type="GO" id="GO:0006869">
    <property type="term" value="P:lipid transport"/>
    <property type="evidence" value="ECO:0007669"/>
    <property type="project" value="InterPro"/>
</dbReference>
<dbReference type="InterPro" id="IPR036312">
    <property type="entry name" value="Bifun_inhib/LTP/seed_sf"/>
</dbReference>
<dbReference type="PRINTS" id="PR00382">
    <property type="entry name" value="LIPIDTRNSFER"/>
</dbReference>
<evidence type="ECO:0000313" key="5">
    <source>
        <dbReference type="EnsemblPlants" id="Kaladp0742s0007.1.v1.1"/>
    </source>
</evidence>
<evidence type="ECO:0000259" key="4">
    <source>
        <dbReference type="SMART" id="SM00499"/>
    </source>
</evidence>
<dbReference type="EnsemblPlants" id="Kaladp0742s0007.1.v1.1">
    <property type="protein sequence ID" value="Kaladp0742s0007.1.v1.1"/>
    <property type="gene ID" value="Kaladp0742s0007.v1.1"/>
</dbReference>
<dbReference type="PANTHER" id="PTHR33076">
    <property type="entry name" value="NON-SPECIFIC LIPID-TRANSFER PROTEIN 2-RELATED"/>
    <property type="match status" value="1"/>
</dbReference>